<dbReference type="Gene3D" id="1.10.730.10">
    <property type="entry name" value="Isoleucyl-tRNA Synthetase, Domain 1"/>
    <property type="match status" value="1"/>
</dbReference>
<dbReference type="Gene3D" id="3.90.740.10">
    <property type="entry name" value="Valyl/Leucyl/Isoleucyl-tRNA synthetase, editing domain"/>
    <property type="match status" value="1"/>
</dbReference>
<dbReference type="SUPFAM" id="SSF47323">
    <property type="entry name" value="Anticodon-binding domain of a subclass of class I aminoacyl-tRNA synthetases"/>
    <property type="match status" value="1"/>
</dbReference>
<dbReference type="Gene3D" id="3.40.50.620">
    <property type="entry name" value="HUPs"/>
    <property type="match status" value="2"/>
</dbReference>
<comment type="similarity">
    <text evidence="11 12">Belongs to the class-I aminoacyl-tRNA synthetase family. ValS type 1 subfamily.</text>
</comment>
<comment type="subunit">
    <text evidence="2 12">Monomer.</text>
</comment>
<comment type="domain">
    <text evidence="12">ValRS has two distinct active sites: one for aminoacylation and one for editing. The misactivated threonine is translocated from the active site to the editing site.</text>
</comment>
<reference evidence="16 17" key="1">
    <citation type="submission" date="2020-04" db="EMBL/GenBank/DDBJ databases">
        <authorList>
            <consortium name="Desulfovibrio sp. FSS-1 genome sequencing consortium"/>
            <person name="Shimoshige H."/>
            <person name="Kobayashi H."/>
            <person name="Maekawa T."/>
        </authorList>
    </citation>
    <scope>NUCLEOTIDE SEQUENCE [LARGE SCALE GENOMIC DNA]</scope>
    <source>
        <strain evidence="16 17">SIID29052-01</strain>
    </source>
</reference>
<dbReference type="SUPFAM" id="SSF52374">
    <property type="entry name" value="Nucleotidylyl transferase"/>
    <property type="match status" value="1"/>
</dbReference>
<keyword evidence="7 12" id="KW-0648">Protein biosynthesis</keyword>
<evidence type="ECO:0000259" key="13">
    <source>
        <dbReference type="Pfam" id="PF00133"/>
    </source>
</evidence>
<dbReference type="AlphaFoldDB" id="A0A6V8LX55"/>
<dbReference type="SUPFAM" id="SSF50677">
    <property type="entry name" value="ValRS/IleRS/LeuRS editing domain"/>
    <property type="match status" value="1"/>
</dbReference>
<dbReference type="Proteomes" id="UP000494245">
    <property type="component" value="Unassembled WGS sequence"/>
</dbReference>
<accession>A0A6V8LX55</accession>
<comment type="catalytic activity">
    <reaction evidence="10 12">
        <text>tRNA(Val) + L-valine + ATP = L-valyl-tRNA(Val) + AMP + diphosphate</text>
        <dbReference type="Rhea" id="RHEA:10704"/>
        <dbReference type="Rhea" id="RHEA-COMP:9672"/>
        <dbReference type="Rhea" id="RHEA-COMP:9708"/>
        <dbReference type="ChEBI" id="CHEBI:30616"/>
        <dbReference type="ChEBI" id="CHEBI:33019"/>
        <dbReference type="ChEBI" id="CHEBI:57762"/>
        <dbReference type="ChEBI" id="CHEBI:78442"/>
        <dbReference type="ChEBI" id="CHEBI:78537"/>
        <dbReference type="ChEBI" id="CHEBI:456215"/>
        <dbReference type="EC" id="6.1.1.9"/>
    </reaction>
</comment>
<dbReference type="FunFam" id="1.10.287.380:FF:000001">
    <property type="entry name" value="Valine--tRNA ligase"/>
    <property type="match status" value="1"/>
</dbReference>
<dbReference type="GO" id="GO:0004832">
    <property type="term" value="F:valine-tRNA ligase activity"/>
    <property type="evidence" value="ECO:0007669"/>
    <property type="project" value="UniProtKB-UniRule"/>
</dbReference>
<dbReference type="GO" id="GO:0005829">
    <property type="term" value="C:cytosol"/>
    <property type="evidence" value="ECO:0007669"/>
    <property type="project" value="TreeGrafter"/>
</dbReference>
<evidence type="ECO:0000256" key="12">
    <source>
        <dbReference type="HAMAP-Rule" id="MF_02004"/>
    </source>
</evidence>
<dbReference type="Pfam" id="PF10458">
    <property type="entry name" value="Val_tRNA-synt_C"/>
    <property type="match status" value="1"/>
</dbReference>
<comment type="domain">
    <text evidence="12">The C-terminal coiled-coil domain is crucial for aminoacylation activity.</text>
</comment>
<evidence type="ECO:0000256" key="6">
    <source>
        <dbReference type="ARBA" id="ARBA00022840"/>
    </source>
</evidence>
<evidence type="ECO:0000256" key="2">
    <source>
        <dbReference type="ARBA" id="ARBA00011245"/>
    </source>
</evidence>
<evidence type="ECO:0000256" key="1">
    <source>
        <dbReference type="ARBA" id="ARBA00004496"/>
    </source>
</evidence>
<keyword evidence="5 12" id="KW-0547">Nucleotide-binding</keyword>
<dbReference type="InterPro" id="IPR014729">
    <property type="entry name" value="Rossmann-like_a/b/a_fold"/>
</dbReference>
<dbReference type="GO" id="GO:0006438">
    <property type="term" value="P:valyl-tRNA aminoacylation"/>
    <property type="evidence" value="ECO:0007669"/>
    <property type="project" value="UniProtKB-UniRule"/>
</dbReference>
<dbReference type="InterPro" id="IPR001412">
    <property type="entry name" value="aa-tRNA-synth_I_CS"/>
</dbReference>
<evidence type="ECO:0000256" key="5">
    <source>
        <dbReference type="ARBA" id="ARBA00022741"/>
    </source>
</evidence>
<keyword evidence="8 12" id="KW-0175">Coiled coil</keyword>
<dbReference type="InterPro" id="IPR019499">
    <property type="entry name" value="Val-tRNA_synth_tRNA-bd"/>
</dbReference>
<proteinExistence type="inferred from homology"/>
<dbReference type="Pfam" id="PF00133">
    <property type="entry name" value="tRNA-synt_1"/>
    <property type="match status" value="1"/>
</dbReference>
<dbReference type="FunFam" id="3.40.50.620:FF:000032">
    <property type="entry name" value="Valine--tRNA ligase"/>
    <property type="match status" value="1"/>
</dbReference>
<evidence type="ECO:0000256" key="11">
    <source>
        <dbReference type="ARBA" id="ARBA00060830"/>
    </source>
</evidence>
<evidence type="ECO:0000259" key="14">
    <source>
        <dbReference type="Pfam" id="PF08264"/>
    </source>
</evidence>
<feature type="short sequence motif" description="'KMSKS' region" evidence="12">
    <location>
        <begin position="525"/>
        <end position="529"/>
    </location>
</feature>
<keyword evidence="17" id="KW-1185">Reference proteome</keyword>
<evidence type="ECO:0000256" key="10">
    <source>
        <dbReference type="ARBA" id="ARBA00047552"/>
    </source>
</evidence>
<keyword evidence="3 12" id="KW-0963">Cytoplasm</keyword>
<dbReference type="NCBIfam" id="NF004349">
    <property type="entry name" value="PRK05729.1"/>
    <property type="match status" value="1"/>
</dbReference>
<dbReference type="InterPro" id="IPR010978">
    <property type="entry name" value="tRNA-bd_arm"/>
</dbReference>
<dbReference type="NCBIfam" id="TIGR00422">
    <property type="entry name" value="valS"/>
    <property type="match status" value="1"/>
</dbReference>
<keyword evidence="6 12" id="KW-0067">ATP-binding</keyword>
<dbReference type="PROSITE" id="PS00178">
    <property type="entry name" value="AA_TRNA_LIGASE_I"/>
    <property type="match status" value="1"/>
</dbReference>
<feature type="binding site" evidence="12">
    <location>
        <position position="528"/>
    </location>
    <ligand>
        <name>ATP</name>
        <dbReference type="ChEBI" id="CHEBI:30616"/>
    </ligand>
</feature>
<feature type="short sequence motif" description="'HIGH' region" evidence="12">
    <location>
        <begin position="47"/>
        <end position="57"/>
    </location>
</feature>
<dbReference type="InterPro" id="IPR009008">
    <property type="entry name" value="Val/Leu/Ile-tRNA-synth_edit"/>
</dbReference>
<dbReference type="Pfam" id="PF08264">
    <property type="entry name" value="Anticodon_1"/>
    <property type="match status" value="1"/>
</dbReference>
<organism evidence="16 17">
    <name type="scientific">Fundidesulfovibrio magnetotacticus</name>
    <dbReference type="NCBI Taxonomy" id="2730080"/>
    <lineage>
        <taxon>Bacteria</taxon>
        <taxon>Pseudomonadati</taxon>
        <taxon>Thermodesulfobacteriota</taxon>
        <taxon>Desulfovibrionia</taxon>
        <taxon>Desulfovibrionales</taxon>
        <taxon>Desulfovibrionaceae</taxon>
        <taxon>Fundidesulfovibrio</taxon>
    </lineage>
</organism>
<keyword evidence="4 12" id="KW-0436">Ligase</keyword>
<evidence type="ECO:0000256" key="4">
    <source>
        <dbReference type="ARBA" id="ARBA00022598"/>
    </source>
</evidence>
<dbReference type="SUPFAM" id="SSF46589">
    <property type="entry name" value="tRNA-binding arm"/>
    <property type="match status" value="1"/>
</dbReference>
<evidence type="ECO:0000313" key="16">
    <source>
        <dbReference type="EMBL" id="GFK92865.1"/>
    </source>
</evidence>
<evidence type="ECO:0000256" key="7">
    <source>
        <dbReference type="ARBA" id="ARBA00022917"/>
    </source>
</evidence>
<feature type="domain" description="Methionyl/Valyl/Leucyl/Isoleucyl-tRNA synthetase anticodon-binding" evidence="14">
    <location>
        <begin position="609"/>
        <end position="754"/>
    </location>
</feature>
<feature type="domain" description="Aminoacyl-tRNA synthetase class Ia" evidence="13">
    <location>
        <begin position="19"/>
        <end position="565"/>
    </location>
</feature>
<protein>
    <recommendedName>
        <fullName evidence="12">Valine--tRNA ligase</fullName>
        <ecNumber evidence="12">6.1.1.9</ecNumber>
    </recommendedName>
    <alternativeName>
        <fullName evidence="12">Valyl-tRNA synthetase</fullName>
        <shortName evidence="12">ValRS</shortName>
    </alternativeName>
</protein>
<dbReference type="GO" id="GO:0002161">
    <property type="term" value="F:aminoacyl-tRNA deacylase activity"/>
    <property type="evidence" value="ECO:0007669"/>
    <property type="project" value="InterPro"/>
</dbReference>
<dbReference type="InterPro" id="IPR002300">
    <property type="entry name" value="aa-tRNA-synth_Ia"/>
</dbReference>
<evidence type="ECO:0000256" key="8">
    <source>
        <dbReference type="ARBA" id="ARBA00023054"/>
    </source>
</evidence>
<reference evidence="16 17" key="2">
    <citation type="submission" date="2020-05" db="EMBL/GenBank/DDBJ databases">
        <title>Draft genome sequence of Desulfovibrio sp. strainFSS-1.</title>
        <authorList>
            <person name="Shimoshige H."/>
            <person name="Kobayashi H."/>
            <person name="Maekawa T."/>
        </authorList>
    </citation>
    <scope>NUCLEOTIDE SEQUENCE [LARGE SCALE GENOMIC DNA]</scope>
    <source>
        <strain evidence="16 17">SIID29052-01</strain>
    </source>
</reference>
<dbReference type="PANTHER" id="PTHR11946">
    <property type="entry name" value="VALYL-TRNA SYNTHETASES"/>
    <property type="match status" value="1"/>
</dbReference>
<evidence type="ECO:0000313" key="17">
    <source>
        <dbReference type="Proteomes" id="UP000494245"/>
    </source>
</evidence>
<evidence type="ECO:0000259" key="15">
    <source>
        <dbReference type="Pfam" id="PF10458"/>
    </source>
</evidence>
<keyword evidence="9 12" id="KW-0030">Aminoacyl-tRNA synthetase</keyword>
<comment type="subcellular location">
    <subcellularLocation>
        <location evidence="1 12">Cytoplasm</location>
    </subcellularLocation>
</comment>
<dbReference type="RefSeq" id="WP_173081339.1">
    <property type="nucleotide sequence ID" value="NZ_BLTE01000002.1"/>
</dbReference>
<dbReference type="InterPro" id="IPR002303">
    <property type="entry name" value="Valyl-tRNA_ligase"/>
</dbReference>
<gene>
    <name evidence="12 16" type="primary">valS</name>
    <name evidence="16" type="ORF">NNJEOMEG_00693</name>
</gene>
<dbReference type="InterPro" id="IPR033705">
    <property type="entry name" value="Anticodon_Ia_Val"/>
</dbReference>
<name>A0A6V8LX55_9BACT</name>
<dbReference type="HAMAP" id="MF_02004">
    <property type="entry name" value="Val_tRNA_synth_type1"/>
    <property type="match status" value="1"/>
</dbReference>
<comment type="function">
    <text evidence="12">Catalyzes the attachment of valine to tRNA(Val). As ValRS can inadvertently accommodate and process structurally similar amino acids such as threonine, to avoid such errors, it has a 'posttransfer' editing activity that hydrolyzes mischarged Thr-tRNA(Val) in a tRNA-dependent manner.</text>
</comment>
<dbReference type="FunFam" id="3.40.50.620:FF:000098">
    <property type="entry name" value="Valine--tRNA ligase"/>
    <property type="match status" value="1"/>
</dbReference>
<dbReference type="EC" id="6.1.1.9" evidence="12"/>
<dbReference type="InterPro" id="IPR037118">
    <property type="entry name" value="Val-tRNA_synth_C_sf"/>
</dbReference>
<evidence type="ECO:0000256" key="9">
    <source>
        <dbReference type="ARBA" id="ARBA00023146"/>
    </source>
</evidence>
<comment type="caution">
    <text evidence="16">The sequence shown here is derived from an EMBL/GenBank/DDBJ whole genome shotgun (WGS) entry which is preliminary data.</text>
</comment>
<dbReference type="EMBL" id="BLTE01000002">
    <property type="protein sequence ID" value="GFK92865.1"/>
    <property type="molecule type" value="Genomic_DNA"/>
</dbReference>
<dbReference type="PRINTS" id="PR00986">
    <property type="entry name" value="TRNASYNTHVAL"/>
</dbReference>
<dbReference type="InterPro" id="IPR009080">
    <property type="entry name" value="tRNAsynth_Ia_anticodon-bd"/>
</dbReference>
<dbReference type="FunFam" id="3.90.740.10:FF:000005">
    <property type="entry name" value="Valine--tRNA ligase, mitochondrial"/>
    <property type="match status" value="1"/>
</dbReference>
<dbReference type="CDD" id="cd00817">
    <property type="entry name" value="ValRS_core"/>
    <property type="match status" value="1"/>
</dbReference>
<sequence length="884" mass="98527">MSDTTLAKGYEPAEVEARWLEFWRESGAGTADPQAQGEPFSIVIPPPNVTGALHMGHALNLTIQDILCRHMRQKGRKVLWVPGTDHAGIATQNVVERSLGKEGVTRQALGREAFVEKVWEWRKDYGGRILNQIRRMGASVDWTRERFTMDEGLSRAVREVFVRLYEEGLIYKGDYIINWCPRCQTALADLEVEHAPKKGGLYQIRYPLADGSGELVVATTRPETMLGDTAVAVHPEDERYAAFVGRMVRLPLTDRLIPVIADAYVDREFGTGALKVTPAHDMNDFELGRRHALELLQVMDGQGRMNAAAGPDFAGLTREECRKKVLEALQEQGFLVKKEEHDHSVGECYRCKTVIEPHVSPQWFVKAGPLAQVARKAVEDGRTRIVPDQWTSTYYHWLDNIRDWCISRQIWWGHRIPAWTCQACGQLVVSREDPAACACGGALNQDEDVLDTWFSSALWPFSTLGWPDKTPELAAFYPTSVLVTAFDILFFWVARMMMMGQHFMGEVPFRDVYIHALVRDGEGKKMSKSTGNVIDPLVMIDKFGTDALRFTLAAFAAMGRDIRLSEDRIEGYRHFVNKLWNAARFSLMNLPAEIPAADLDAEGLPLHHAWILHRLEAVKAATGPALEGYHFNEAAQGLYSFLWLEFCDWYLEMIKTDFSGDDPQAKAVAERCLWTVLSELLTLLHPFMPFVTQEIWSHLPGHAEKDLSKVAYPAARPACVRPEAEAAMNLVREVVVSVRNIRSELSISPGLKLDCLVRTADAADLSVLLGNERLIMSLARLATFTAGPGVAAPKASASAAAGGNAVFVPLAGAVDFDAELARLGKELAKTAKEAEIVGRKLANEDFTARAPAEVVAKEREKGEMLREKVAKLEELRARIEGLRG</sequence>
<feature type="domain" description="Valyl-tRNA synthetase tRNA-binding arm" evidence="15">
    <location>
        <begin position="815"/>
        <end position="879"/>
    </location>
</feature>
<evidence type="ECO:0000256" key="3">
    <source>
        <dbReference type="ARBA" id="ARBA00022490"/>
    </source>
</evidence>
<dbReference type="FunFam" id="1.10.730.10:FF:000014">
    <property type="entry name" value="Valine--tRNA ligase"/>
    <property type="match status" value="1"/>
</dbReference>
<dbReference type="CDD" id="cd07962">
    <property type="entry name" value="Anticodon_Ia_Val"/>
    <property type="match status" value="1"/>
</dbReference>
<dbReference type="InterPro" id="IPR013155">
    <property type="entry name" value="M/V/L/I-tRNA-synth_anticd-bd"/>
</dbReference>
<dbReference type="Gene3D" id="1.10.287.380">
    <property type="entry name" value="Valyl-tRNA synthetase, C-terminal domain"/>
    <property type="match status" value="1"/>
</dbReference>
<dbReference type="GO" id="GO:0005524">
    <property type="term" value="F:ATP binding"/>
    <property type="evidence" value="ECO:0007669"/>
    <property type="project" value="UniProtKB-UniRule"/>
</dbReference>
<dbReference type="PANTHER" id="PTHR11946:SF93">
    <property type="entry name" value="VALINE--TRNA LIGASE, CHLOROPLASTIC_MITOCHONDRIAL 2"/>
    <property type="match status" value="1"/>
</dbReference>